<dbReference type="PIRSF" id="PIRSF000303">
    <property type="entry name" value="Glutathion_perox"/>
    <property type="match status" value="1"/>
</dbReference>
<dbReference type="OrthoDB" id="446890at2759"/>
<reference evidence="6 7" key="1">
    <citation type="submission" date="2014-06" db="EMBL/GenBank/DDBJ databases">
        <authorList>
            <person name="Swart Estienne"/>
        </authorList>
    </citation>
    <scope>NUCLEOTIDE SEQUENCE [LARGE SCALE GENOMIC DNA]</scope>
    <source>
        <strain evidence="6 7">130c</strain>
    </source>
</reference>
<dbReference type="EMBL" id="CCKQ01010699">
    <property type="protein sequence ID" value="CDW82235.1"/>
    <property type="molecule type" value="Genomic_DNA"/>
</dbReference>
<proteinExistence type="inferred from homology"/>
<evidence type="ECO:0000259" key="5">
    <source>
        <dbReference type="PROSITE" id="PS51352"/>
    </source>
</evidence>
<dbReference type="SUPFAM" id="SSF52833">
    <property type="entry name" value="Thioredoxin-like"/>
    <property type="match status" value="1"/>
</dbReference>
<evidence type="ECO:0000256" key="2">
    <source>
        <dbReference type="ARBA" id="ARBA00022559"/>
    </source>
</evidence>
<dbReference type="InterPro" id="IPR000889">
    <property type="entry name" value="Glutathione_peroxidase"/>
</dbReference>
<evidence type="ECO:0000313" key="6">
    <source>
        <dbReference type="EMBL" id="CDW82235.1"/>
    </source>
</evidence>
<dbReference type="PANTHER" id="PTHR11592">
    <property type="entry name" value="GLUTATHIONE PEROXIDASE"/>
    <property type="match status" value="1"/>
</dbReference>
<dbReference type="InterPro" id="IPR029760">
    <property type="entry name" value="GPX_CS"/>
</dbReference>
<dbReference type="PROSITE" id="PS51352">
    <property type="entry name" value="THIOREDOXIN_2"/>
    <property type="match status" value="1"/>
</dbReference>
<evidence type="ECO:0000256" key="3">
    <source>
        <dbReference type="ARBA" id="ARBA00023002"/>
    </source>
</evidence>
<keyword evidence="2 4" id="KW-0575">Peroxidase</keyword>
<dbReference type="Proteomes" id="UP000039865">
    <property type="component" value="Unassembled WGS sequence"/>
</dbReference>
<sequence length="187" mass="21300">MATSFDSLFEIGAVDIDGQVINKLGDLLYGKKCILVTNTASLSPHANMNFRSLQELYEKYESKGLEILAFPCNQFHKQEPLNDNEIKVNAQEKYDVTFPMFSKAKVNGVEESEVFKFLKSKSSWLVEHIHNKDNDQAHFKIKDIPGNFTKFLVDRNGRVTDCLIGEGEDPIKLEQRIRKLLDISGMV</sequence>
<protein>
    <recommendedName>
        <fullName evidence="4">Glutathione peroxidase</fullName>
    </recommendedName>
</protein>
<organism evidence="6 7">
    <name type="scientific">Stylonychia lemnae</name>
    <name type="common">Ciliate</name>
    <dbReference type="NCBI Taxonomy" id="5949"/>
    <lineage>
        <taxon>Eukaryota</taxon>
        <taxon>Sar</taxon>
        <taxon>Alveolata</taxon>
        <taxon>Ciliophora</taxon>
        <taxon>Intramacronucleata</taxon>
        <taxon>Spirotrichea</taxon>
        <taxon>Stichotrichia</taxon>
        <taxon>Sporadotrichida</taxon>
        <taxon>Oxytrichidae</taxon>
        <taxon>Stylonychinae</taxon>
        <taxon>Stylonychia</taxon>
    </lineage>
</organism>
<evidence type="ECO:0000313" key="7">
    <source>
        <dbReference type="Proteomes" id="UP000039865"/>
    </source>
</evidence>
<evidence type="ECO:0000256" key="4">
    <source>
        <dbReference type="RuleBase" id="RU000499"/>
    </source>
</evidence>
<dbReference type="InterPro" id="IPR013766">
    <property type="entry name" value="Thioredoxin_domain"/>
</dbReference>
<dbReference type="Gene3D" id="3.40.30.10">
    <property type="entry name" value="Glutaredoxin"/>
    <property type="match status" value="1"/>
</dbReference>
<evidence type="ECO:0000256" key="1">
    <source>
        <dbReference type="ARBA" id="ARBA00006926"/>
    </source>
</evidence>
<dbReference type="AlphaFoldDB" id="A0A078AIV0"/>
<gene>
    <name evidence="6" type="primary">Contig19413.g20586</name>
    <name evidence="6" type="ORF">STYLEM_11265</name>
</gene>
<dbReference type="PRINTS" id="PR01011">
    <property type="entry name" value="GLUTPROXDASE"/>
</dbReference>
<dbReference type="InParanoid" id="A0A078AIV0"/>
<dbReference type="Pfam" id="PF00255">
    <property type="entry name" value="GSHPx"/>
    <property type="match status" value="1"/>
</dbReference>
<keyword evidence="7" id="KW-1185">Reference proteome</keyword>
<name>A0A078AIV0_STYLE</name>
<dbReference type="PROSITE" id="PS51355">
    <property type="entry name" value="GLUTATHIONE_PEROXID_3"/>
    <property type="match status" value="1"/>
</dbReference>
<accession>A0A078AIV0</accession>
<keyword evidence="3 4" id="KW-0560">Oxidoreductase</keyword>
<dbReference type="InterPro" id="IPR036249">
    <property type="entry name" value="Thioredoxin-like_sf"/>
</dbReference>
<feature type="domain" description="Thioredoxin" evidence="5">
    <location>
        <begin position="2"/>
        <end position="182"/>
    </location>
</feature>
<dbReference type="PANTHER" id="PTHR11592:SF78">
    <property type="entry name" value="GLUTATHIONE PEROXIDASE"/>
    <property type="match status" value="1"/>
</dbReference>
<dbReference type="GO" id="GO:0004601">
    <property type="term" value="F:peroxidase activity"/>
    <property type="evidence" value="ECO:0007669"/>
    <property type="project" value="UniProtKB-KW"/>
</dbReference>
<comment type="similarity">
    <text evidence="1 4">Belongs to the glutathione peroxidase family.</text>
</comment>
<dbReference type="PROSITE" id="PS00763">
    <property type="entry name" value="GLUTATHIONE_PEROXID_2"/>
    <property type="match status" value="1"/>
</dbReference>
<dbReference type="CDD" id="cd00340">
    <property type="entry name" value="GSH_Peroxidase"/>
    <property type="match status" value="1"/>
</dbReference>
<dbReference type="GO" id="GO:0006979">
    <property type="term" value="P:response to oxidative stress"/>
    <property type="evidence" value="ECO:0007669"/>
    <property type="project" value="InterPro"/>
</dbReference>